<accession>A0A369ANN2</accession>
<reference evidence="1 2" key="1">
    <citation type="submission" date="2018-07" db="EMBL/GenBank/DDBJ databases">
        <title>Genomic Encyclopedia of Type Strains, Phase IV (KMG-IV): sequencing the most valuable type-strain genomes for metagenomic binning, comparative biology and taxonomic classification.</title>
        <authorList>
            <person name="Goeker M."/>
        </authorList>
    </citation>
    <scope>NUCLEOTIDE SEQUENCE [LARGE SCALE GENOMIC DNA]</scope>
    <source>
        <strain evidence="1 2">DSM 100911</strain>
    </source>
</reference>
<dbReference type="OrthoDB" id="8477619at2"/>
<dbReference type="EMBL" id="QPJU01000002">
    <property type="protein sequence ID" value="RCX10695.1"/>
    <property type="molecule type" value="Genomic_DNA"/>
</dbReference>
<proteinExistence type="predicted"/>
<dbReference type="RefSeq" id="WP_114482295.1">
    <property type="nucleotide sequence ID" value="NZ_QPJU01000002.1"/>
</dbReference>
<evidence type="ECO:0000313" key="2">
    <source>
        <dbReference type="Proteomes" id="UP000252174"/>
    </source>
</evidence>
<dbReference type="AlphaFoldDB" id="A0A369ANN2"/>
<evidence type="ECO:0000313" key="1">
    <source>
        <dbReference type="EMBL" id="RCX10695.1"/>
    </source>
</evidence>
<gene>
    <name evidence="1" type="ORF">DFR45_10296</name>
</gene>
<organism evidence="1 2">
    <name type="scientific">Extensimonas vulgaris</name>
    <dbReference type="NCBI Taxonomy" id="1031594"/>
    <lineage>
        <taxon>Bacteria</taxon>
        <taxon>Pseudomonadati</taxon>
        <taxon>Pseudomonadota</taxon>
        <taxon>Betaproteobacteria</taxon>
        <taxon>Burkholderiales</taxon>
        <taxon>Comamonadaceae</taxon>
        <taxon>Extensimonas</taxon>
    </lineage>
</organism>
<dbReference type="Proteomes" id="UP000252174">
    <property type="component" value="Unassembled WGS sequence"/>
</dbReference>
<name>A0A369ANN2_9BURK</name>
<protein>
    <submittedName>
        <fullName evidence="1">Uncharacterized protein</fullName>
    </submittedName>
</protein>
<comment type="caution">
    <text evidence="1">The sequence shown here is derived from an EMBL/GenBank/DDBJ whole genome shotgun (WGS) entry which is preliminary data.</text>
</comment>
<keyword evidence="2" id="KW-1185">Reference proteome</keyword>
<sequence length="1191" mass="127454">MAILPTDIKLLESQRMTDTTDGGGRMTSREIPDNVAGNLFPKISRIDSVYGRVNLRKFYMAVQTQNLDVYAGAHIGVFAPPANPNVNITLFTTGSDFDTRSDAQNRVEGYVIKGVKSRMKLFGDQIIGQKAILVYQKTTEPLPEIGETYLLSVEKSGYTPAEQYIRITDLKYEDREFTVGVGGGGETTFTRRIITLGLTNPLKQTFPGAEVTYLEDTGSPTIVRETNVADTARYYGIQPLTGSYTPGAMTIKAASMFAPLVPSTSRETAIGLASASGASIIVPCASPGNEIVFTPPTRQNSRYFPIGIDKHATTLQVDPSRITVDLTRKDNIFTVNDVYYKIIETTPLHIEYQNGGTWLNYAYNWYFKNPAVPVAQPAHTHAIPVTLGTQGLVQSLVCMPIPAPGSLILDYRSNGRWYRLVDDGTGAVADADGNTALGSGKLSFIDGSLLVTLGALPDVGSSILLSWGSFVHYDLLSNVSPTITPPTVRQTLAASDAANVVAPGTVTATWGSGLSVTDNGKGALTGSAGSGSINYATREVRLQFAALPAPNTVVQWAYNQVPPNATSPQIVTAASTQGNLQLNGIGGGSLKQGSVRIEALAAFPQSITATVVFCDDGNGKLIAQPLSSAVSNPFYRLPQSYGPNPAGTIDYVTGNAVIYPSTGYALYWDGTAWQQQFFTATWASNTATCYFSLTSDAASAATDSTTITQLQIDLTPYTANPVVPASLLFDACGRTYYDKQGTLYNQFDFSTGSGHPAGSIDYAAGVATLTEWVAASSPAFTLKAGLVKKGDYWVYDSSWRVPGSPLRPASLYVQVSSADGRLLAGSADQNGKITGPEMDGQVQQEVGVVNVRFGATVLDSSLTDAEKAEPWYNPANVDGTGHIWRPTRCMPETLRYSCVVLTQLPLDPALLGLDPVRLPRDGRVPIYRPADVVVVHNTKTDAVPTLSAGQVVTLSRSPVDVVMVIDAAGKKLNPSLYTADLDAGTLTMATPLDLTGYTAPYTVRHRIEEENLVSRTQIDGTLELSRPLTYAHDATSYVSSALVFGDLQARYTNLFDQQTWTGVWSDTLIGNAASATYDDLNHPIEVLNNGTVNERWRIDFTSATAFNITGEHLGIIATGNTSTDIAVINNLTGKPYFVLRAAGWGLGWAAGNQLRFNTLGATGSVWAARTILSGAAVTGDAFVVERRGDVD</sequence>